<name>A0A067N3Q2_BOTB1</name>
<dbReference type="Proteomes" id="UP000027195">
    <property type="component" value="Unassembled WGS sequence"/>
</dbReference>
<evidence type="ECO:0000313" key="1">
    <source>
        <dbReference type="EMBL" id="KDQ18371.1"/>
    </source>
</evidence>
<organism evidence="1 2">
    <name type="scientific">Botryobasidium botryosum (strain FD-172 SS1)</name>
    <dbReference type="NCBI Taxonomy" id="930990"/>
    <lineage>
        <taxon>Eukaryota</taxon>
        <taxon>Fungi</taxon>
        <taxon>Dikarya</taxon>
        <taxon>Basidiomycota</taxon>
        <taxon>Agaricomycotina</taxon>
        <taxon>Agaricomycetes</taxon>
        <taxon>Cantharellales</taxon>
        <taxon>Botryobasidiaceae</taxon>
        <taxon>Botryobasidium</taxon>
    </lineage>
</organism>
<dbReference type="InParanoid" id="A0A067N3Q2"/>
<gene>
    <name evidence="1" type="ORF">BOTBODRAFT_171227</name>
</gene>
<accession>A0A067N3Q2</accession>
<dbReference type="HOGENOM" id="CLU_1854933_0_0_1"/>
<evidence type="ECO:0000313" key="2">
    <source>
        <dbReference type="Proteomes" id="UP000027195"/>
    </source>
</evidence>
<reference evidence="2" key="1">
    <citation type="journal article" date="2014" name="Proc. Natl. Acad. Sci. U.S.A.">
        <title>Extensive sampling of basidiomycete genomes demonstrates inadequacy of the white-rot/brown-rot paradigm for wood decay fungi.</title>
        <authorList>
            <person name="Riley R."/>
            <person name="Salamov A.A."/>
            <person name="Brown D.W."/>
            <person name="Nagy L.G."/>
            <person name="Floudas D."/>
            <person name="Held B.W."/>
            <person name="Levasseur A."/>
            <person name="Lombard V."/>
            <person name="Morin E."/>
            <person name="Otillar R."/>
            <person name="Lindquist E.A."/>
            <person name="Sun H."/>
            <person name="LaButti K.M."/>
            <person name="Schmutz J."/>
            <person name="Jabbour D."/>
            <person name="Luo H."/>
            <person name="Baker S.E."/>
            <person name="Pisabarro A.G."/>
            <person name="Walton J.D."/>
            <person name="Blanchette R.A."/>
            <person name="Henrissat B."/>
            <person name="Martin F."/>
            <person name="Cullen D."/>
            <person name="Hibbett D.S."/>
            <person name="Grigoriev I.V."/>
        </authorList>
    </citation>
    <scope>NUCLEOTIDE SEQUENCE [LARGE SCALE GENOMIC DNA]</scope>
    <source>
        <strain evidence="2">FD-172 SS1</strain>
    </source>
</reference>
<proteinExistence type="predicted"/>
<dbReference type="EMBL" id="KL198021">
    <property type="protein sequence ID" value="KDQ18371.1"/>
    <property type="molecule type" value="Genomic_DNA"/>
</dbReference>
<protein>
    <submittedName>
        <fullName evidence="1">Uncharacterized protein</fullName>
    </submittedName>
</protein>
<keyword evidence="2" id="KW-1185">Reference proteome</keyword>
<sequence length="138" mass="14826">MPSTLVEILAQLNAPARTIPERLSVEDRRRAVFGGGASTEQTKEIAVSKRKAAAAAVAKKAGAKNDIASNENVVKTVEMVQLENKIAAQGDLVRRIKSDTVQGQSLDEALIRKKKPPHLWRALGALTGFKALQSLQSS</sequence>
<dbReference type="AlphaFoldDB" id="A0A067N3Q2"/>